<name>A0AAD8BLD5_BIOPF</name>
<comment type="caution">
    <text evidence="3">The sequence shown here is derived from an EMBL/GenBank/DDBJ whole genome shotgun (WGS) entry which is preliminary data.</text>
</comment>
<organism evidence="3 4">
    <name type="scientific">Biomphalaria pfeifferi</name>
    <name type="common">Bloodfluke planorb</name>
    <name type="synonym">Freshwater snail</name>
    <dbReference type="NCBI Taxonomy" id="112525"/>
    <lineage>
        <taxon>Eukaryota</taxon>
        <taxon>Metazoa</taxon>
        <taxon>Spiralia</taxon>
        <taxon>Lophotrochozoa</taxon>
        <taxon>Mollusca</taxon>
        <taxon>Gastropoda</taxon>
        <taxon>Heterobranchia</taxon>
        <taxon>Euthyneura</taxon>
        <taxon>Panpulmonata</taxon>
        <taxon>Hygrophila</taxon>
        <taxon>Lymnaeoidea</taxon>
        <taxon>Planorbidae</taxon>
        <taxon>Biomphalaria</taxon>
    </lineage>
</organism>
<sequence>MFFIVLVHGCLIAKFVYLVTGDPIVFVRTSGKCENNIYEATIEVDMNNENTDKWPLRLLVEEKQDSRYLQFCQVSYIQGVCVPDMACNCTRNESLVYFFSLKTTKRKQAVSFRAVLLDAAQINRVERNFTMGGEPHFSAMLDNTIDLSQVKLWKLQLYDWTDHNLTLCLENTAHSLLGIEIFDIEIAKVSTKCFNYTFKVNTNFALYKLKYWNECQQTGTVQVYITALDPDNITAPDCSKCVPPGYVNWLTVVKWLSPTTILSAVSIFLMIFYLQTPKQPGVRNADKSSTSMRSATKTQSLRTVKSSNKSLDKIQNSLAAKSSQNAANAKSATSQNVTQSKSAPTVYSLRISFDGTQIM</sequence>
<reference evidence="3" key="2">
    <citation type="submission" date="2023-04" db="EMBL/GenBank/DDBJ databases">
        <authorList>
            <person name="Bu L."/>
            <person name="Lu L."/>
            <person name="Laidemitt M.R."/>
            <person name="Zhang S.M."/>
            <person name="Mutuku M."/>
            <person name="Mkoji G."/>
            <person name="Steinauer M."/>
            <person name="Loker E.S."/>
        </authorList>
    </citation>
    <scope>NUCLEOTIDE SEQUENCE</scope>
    <source>
        <strain evidence="3">KasaAsao</strain>
        <tissue evidence="3">Whole Snail</tissue>
    </source>
</reference>
<gene>
    <name evidence="3" type="ORF">Bpfe_014723</name>
</gene>
<proteinExistence type="predicted"/>
<dbReference type="EMBL" id="JASAOG010000066">
    <property type="protein sequence ID" value="KAK0055854.1"/>
    <property type="molecule type" value="Genomic_DNA"/>
</dbReference>
<keyword evidence="4" id="KW-1185">Reference proteome</keyword>
<feature type="region of interest" description="Disordered" evidence="1">
    <location>
        <begin position="279"/>
        <end position="309"/>
    </location>
</feature>
<evidence type="ECO:0000256" key="1">
    <source>
        <dbReference type="SAM" id="MobiDB-lite"/>
    </source>
</evidence>
<feature type="chain" id="PRO_5042160862" evidence="2">
    <location>
        <begin position="22"/>
        <end position="359"/>
    </location>
</feature>
<evidence type="ECO:0000313" key="3">
    <source>
        <dbReference type="EMBL" id="KAK0055854.1"/>
    </source>
</evidence>
<reference evidence="3" key="1">
    <citation type="journal article" date="2023" name="PLoS Negl. Trop. Dis.">
        <title>A genome sequence for Biomphalaria pfeifferi, the major vector snail for the human-infecting parasite Schistosoma mansoni.</title>
        <authorList>
            <person name="Bu L."/>
            <person name="Lu L."/>
            <person name="Laidemitt M.R."/>
            <person name="Zhang S.M."/>
            <person name="Mutuku M."/>
            <person name="Mkoji G."/>
            <person name="Steinauer M."/>
            <person name="Loker E.S."/>
        </authorList>
    </citation>
    <scope>NUCLEOTIDE SEQUENCE</scope>
    <source>
        <strain evidence="3">KasaAsao</strain>
    </source>
</reference>
<protein>
    <submittedName>
        <fullName evidence="3">Uncharacterized protein</fullName>
    </submittedName>
</protein>
<accession>A0AAD8BLD5</accession>
<feature type="signal peptide" evidence="2">
    <location>
        <begin position="1"/>
        <end position="21"/>
    </location>
</feature>
<keyword evidence="2" id="KW-0732">Signal</keyword>
<feature type="compositionally biased region" description="Polar residues" evidence="1">
    <location>
        <begin position="287"/>
        <end position="309"/>
    </location>
</feature>
<evidence type="ECO:0000256" key="2">
    <source>
        <dbReference type="SAM" id="SignalP"/>
    </source>
</evidence>
<evidence type="ECO:0000313" key="4">
    <source>
        <dbReference type="Proteomes" id="UP001233172"/>
    </source>
</evidence>
<dbReference type="AlphaFoldDB" id="A0AAD8BLD5"/>
<dbReference type="Proteomes" id="UP001233172">
    <property type="component" value="Unassembled WGS sequence"/>
</dbReference>